<dbReference type="SUPFAM" id="SSF51905">
    <property type="entry name" value="FAD/NAD(P)-binding domain"/>
    <property type="match status" value="1"/>
</dbReference>
<keyword evidence="2" id="KW-0285">Flavoprotein</keyword>
<evidence type="ECO:0000256" key="2">
    <source>
        <dbReference type="ARBA" id="ARBA00022630"/>
    </source>
</evidence>
<dbReference type="GO" id="GO:0016709">
    <property type="term" value="F:oxidoreductase activity, acting on paired donors, with incorporation or reduction of molecular oxygen, NAD(P)H as one donor, and incorporation of one atom of oxygen"/>
    <property type="evidence" value="ECO:0007669"/>
    <property type="project" value="UniProtKB-ARBA"/>
</dbReference>
<dbReference type="AlphaFoldDB" id="A0A382LFU4"/>
<keyword evidence="3" id="KW-0274">FAD</keyword>
<proteinExistence type="predicted"/>
<gene>
    <name evidence="6" type="ORF">METZ01_LOCUS288598</name>
</gene>
<feature type="non-terminal residue" evidence="6">
    <location>
        <position position="81"/>
    </location>
</feature>
<evidence type="ECO:0000313" key="6">
    <source>
        <dbReference type="EMBL" id="SVC35744.1"/>
    </source>
</evidence>
<evidence type="ECO:0000256" key="4">
    <source>
        <dbReference type="SAM" id="Phobius"/>
    </source>
</evidence>
<feature type="transmembrane region" description="Helical" evidence="4">
    <location>
        <begin position="12"/>
        <end position="33"/>
    </location>
</feature>
<keyword evidence="4" id="KW-1133">Transmembrane helix</keyword>
<dbReference type="Gene3D" id="3.50.50.60">
    <property type="entry name" value="FAD/NAD(P)-binding domain"/>
    <property type="match status" value="1"/>
</dbReference>
<accession>A0A382LFU4</accession>
<dbReference type="Pfam" id="PF01494">
    <property type="entry name" value="FAD_binding_3"/>
    <property type="match status" value="1"/>
</dbReference>
<dbReference type="InterPro" id="IPR036188">
    <property type="entry name" value="FAD/NAD-bd_sf"/>
</dbReference>
<keyword evidence="4" id="KW-0812">Transmembrane</keyword>
<organism evidence="6">
    <name type="scientific">marine metagenome</name>
    <dbReference type="NCBI Taxonomy" id="408172"/>
    <lineage>
        <taxon>unclassified sequences</taxon>
        <taxon>metagenomes</taxon>
        <taxon>ecological metagenomes</taxon>
    </lineage>
</organism>
<sequence>MKNMKRTSERRTPVLIVGGGPVGISLAMELAWWNVESVLVNERPTTSLHPKGSTLNSRTMEHMRRMGLAPAIRKTGLPLDH</sequence>
<dbReference type="InterPro" id="IPR050641">
    <property type="entry name" value="RIFMO-like"/>
</dbReference>
<evidence type="ECO:0000256" key="1">
    <source>
        <dbReference type="ARBA" id="ARBA00001974"/>
    </source>
</evidence>
<protein>
    <recommendedName>
        <fullName evidence="5">FAD-binding domain-containing protein</fullName>
    </recommendedName>
</protein>
<dbReference type="GO" id="GO:0071949">
    <property type="term" value="F:FAD binding"/>
    <property type="evidence" value="ECO:0007669"/>
    <property type="project" value="InterPro"/>
</dbReference>
<keyword evidence="4" id="KW-0472">Membrane</keyword>
<dbReference type="InterPro" id="IPR002938">
    <property type="entry name" value="FAD-bd"/>
</dbReference>
<dbReference type="PANTHER" id="PTHR43004">
    <property type="entry name" value="TRK SYSTEM POTASSIUM UPTAKE PROTEIN"/>
    <property type="match status" value="1"/>
</dbReference>
<comment type="cofactor">
    <cofactor evidence="1">
        <name>FAD</name>
        <dbReference type="ChEBI" id="CHEBI:57692"/>
    </cofactor>
</comment>
<dbReference type="EMBL" id="UINC01086881">
    <property type="protein sequence ID" value="SVC35744.1"/>
    <property type="molecule type" value="Genomic_DNA"/>
</dbReference>
<name>A0A382LFU4_9ZZZZ</name>
<dbReference type="PANTHER" id="PTHR43004:SF19">
    <property type="entry name" value="BINDING MONOOXYGENASE, PUTATIVE (JCVI)-RELATED"/>
    <property type="match status" value="1"/>
</dbReference>
<feature type="domain" description="FAD-binding" evidence="5">
    <location>
        <begin position="11"/>
        <end position="78"/>
    </location>
</feature>
<evidence type="ECO:0000256" key="3">
    <source>
        <dbReference type="ARBA" id="ARBA00022827"/>
    </source>
</evidence>
<reference evidence="6" key="1">
    <citation type="submission" date="2018-05" db="EMBL/GenBank/DDBJ databases">
        <authorList>
            <person name="Lanie J.A."/>
            <person name="Ng W.-L."/>
            <person name="Kazmierczak K.M."/>
            <person name="Andrzejewski T.M."/>
            <person name="Davidsen T.M."/>
            <person name="Wayne K.J."/>
            <person name="Tettelin H."/>
            <person name="Glass J.I."/>
            <person name="Rusch D."/>
            <person name="Podicherti R."/>
            <person name="Tsui H.-C.T."/>
            <person name="Winkler M.E."/>
        </authorList>
    </citation>
    <scope>NUCLEOTIDE SEQUENCE</scope>
</reference>
<evidence type="ECO:0000259" key="5">
    <source>
        <dbReference type="Pfam" id="PF01494"/>
    </source>
</evidence>